<comment type="caution">
    <text evidence="2">The sequence shown here is derived from an EMBL/GenBank/DDBJ whole genome shotgun (WGS) entry which is preliminary data.</text>
</comment>
<dbReference type="EC" id="6.6.1.1" evidence="2"/>
<dbReference type="InterPro" id="IPR002078">
    <property type="entry name" value="Sigma_54_int"/>
</dbReference>
<dbReference type="EMBL" id="JAFBBP010000001">
    <property type="protein sequence ID" value="MBM7492658.1"/>
    <property type="molecule type" value="Genomic_DNA"/>
</dbReference>
<dbReference type="Gene3D" id="3.40.50.300">
    <property type="entry name" value="P-loop containing nucleotide triphosphate hydrolases"/>
    <property type="match status" value="1"/>
</dbReference>
<accession>A0ABS2LWV3</accession>
<keyword evidence="2" id="KW-0436">Ligase</keyword>
<sequence length="483" mass="51727">MTAPTPVIPVPPADLPSTLGALRAAGHQYRTVKQELRDNLLARMRSGSARFPGIVGYDDSVLPEVERALLAGHDMVLLGERGQGKTRLIRSLGALLDEWTPVIPGSVLNEHPMHPLTPASRAQVAEAGDDQPVGWLHRSMRYGEKLATPDTSVGDLIGDVDPIRIAQGRTLGDPETIHFGLVPRTNRGIFAVNELPDLAERIQVALLNVLEERDIQVRGYQLRLPLDLLLVASANPEDYTNRGRIITPLKDRFGAEIRTHYPVDLELELALIRQEADLVAEVPEHVLEVLARFARAVRESPSVDPRSGVSARFAIAAAETVAGAALRRSGLLAASGTPEGRPEAAVARVGDAVSVTSTLRGKVEFESGEEGREIEVLAHLLRTATAETFRARLAGLDLSGFTALVEEGAAIETGELVGAAELLRQVGTVPGLAKVLDRLGLGDAPTPEEAAAAVEFVLEGLHLTRRLGKDVTDSGRTVYGGRG</sequence>
<dbReference type="PANTHER" id="PTHR30267:SF2">
    <property type="entry name" value="PROTEIN PRKA"/>
    <property type="match status" value="1"/>
</dbReference>
<evidence type="ECO:0000313" key="2">
    <source>
        <dbReference type="EMBL" id="MBM7492658.1"/>
    </source>
</evidence>
<feature type="domain" description="Sigma-54 factor interaction" evidence="1">
    <location>
        <begin position="178"/>
        <end position="236"/>
    </location>
</feature>
<dbReference type="GO" id="GO:0016851">
    <property type="term" value="F:magnesium chelatase activity"/>
    <property type="evidence" value="ECO:0007669"/>
    <property type="project" value="UniProtKB-EC"/>
</dbReference>
<dbReference type="Proteomes" id="UP000764837">
    <property type="component" value="Unassembled WGS sequence"/>
</dbReference>
<protein>
    <submittedName>
        <fullName evidence="2">Magnesium chelatase subunit I</fullName>
        <ecNumber evidence="2">6.6.1.1</ecNumber>
    </submittedName>
</protein>
<dbReference type="SUPFAM" id="SSF52540">
    <property type="entry name" value="P-loop containing nucleoside triphosphate hydrolases"/>
    <property type="match status" value="1"/>
</dbReference>
<keyword evidence="3" id="KW-1185">Reference proteome</keyword>
<evidence type="ECO:0000259" key="1">
    <source>
        <dbReference type="Pfam" id="PF00158"/>
    </source>
</evidence>
<name>A0ABS2LWV3_9ACTN</name>
<dbReference type="Pfam" id="PF00158">
    <property type="entry name" value="Sigma54_activat"/>
    <property type="match status" value="1"/>
</dbReference>
<reference evidence="2 3" key="1">
    <citation type="submission" date="2021-01" db="EMBL/GenBank/DDBJ databases">
        <title>Sequencing the genomes of 1000 actinobacteria strains.</title>
        <authorList>
            <person name="Klenk H.-P."/>
        </authorList>
    </citation>
    <scope>NUCLEOTIDE SEQUENCE [LARGE SCALE GENOMIC DNA]</scope>
    <source>
        <strain evidence="2 3">DSM 100204</strain>
    </source>
</reference>
<gene>
    <name evidence="2" type="ORF">JOD64_003880</name>
</gene>
<evidence type="ECO:0000313" key="3">
    <source>
        <dbReference type="Proteomes" id="UP000764837"/>
    </source>
</evidence>
<proteinExistence type="predicted"/>
<dbReference type="InterPro" id="IPR027417">
    <property type="entry name" value="P-loop_NTPase"/>
</dbReference>
<dbReference type="PANTHER" id="PTHR30267">
    <property type="entry name" value="PROTEIN KINASE PRKA"/>
    <property type="match status" value="1"/>
</dbReference>
<organism evidence="2 3">
    <name type="scientific">Micromonospora luteifusca</name>
    <dbReference type="NCBI Taxonomy" id="709860"/>
    <lineage>
        <taxon>Bacteria</taxon>
        <taxon>Bacillati</taxon>
        <taxon>Actinomycetota</taxon>
        <taxon>Actinomycetes</taxon>
        <taxon>Micromonosporales</taxon>
        <taxon>Micromonosporaceae</taxon>
        <taxon>Micromonospora</taxon>
    </lineage>
</organism>